<dbReference type="Gene3D" id="3.40.980.10">
    <property type="entry name" value="MoaB/Mog-like domain"/>
    <property type="match status" value="1"/>
</dbReference>
<keyword evidence="9" id="KW-1185">Reference proteome</keyword>
<evidence type="ECO:0000256" key="6">
    <source>
        <dbReference type="RuleBase" id="RU365090"/>
    </source>
</evidence>
<dbReference type="Pfam" id="PF00994">
    <property type="entry name" value="MoCF_biosynth"/>
    <property type="match status" value="1"/>
</dbReference>
<dbReference type="Pfam" id="PF03453">
    <property type="entry name" value="MoeA_N"/>
    <property type="match status" value="1"/>
</dbReference>
<keyword evidence="6" id="KW-0500">Molybdenum</keyword>
<comment type="catalytic activity">
    <reaction evidence="5">
        <text>adenylyl-molybdopterin + molybdate = Mo-molybdopterin + AMP + H(+)</text>
        <dbReference type="Rhea" id="RHEA:35047"/>
        <dbReference type="ChEBI" id="CHEBI:15378"/>
        <dbReference type="ChEBI" id="CHEBI:36264"/>
        <dbReference type="ChEBI" id="CHEBI:62727"/>
        <dbReference type="ChEBI" id="CHEBI:71302"/>
        <dbReference type="ChEBI" id="CHEBI:456215"/>
        <dbReference type="EC" id="2.10.1.1"/>
    </reaction>
</comment>
<evidence type="ECO:0000256" key="5">
    <source>
        <dbReference type="ARBA" id="ARBA00047317"/>
    </source>
</evidence>
<dbReference type="SUPFAM" id="SSF63867">
    <property type="entry name" value="MoeA C-terminal domain-like"/>
    <property type="match status" value="1"/>
</dbReference>
<dbReference type="EMBL" id="CP002018">
    <property type="protein sequence ID" value="AEM40444.1"/>
    <property type="molecule type" value="Genomic_DNA"/>
</dbReference>
<accession>F9Y3T0</accession>
<dbReference type="InterPro" id="IPR005111">
    <property type="entry name" value="MoeA_C_domain_IV"/>
</dbReference>
<dbReference type="KEGG" id="kvl:KVU_0605"/>
<protein>
    <recommendedName>
        <fullName evidence="6">Molybdopterin molybdenumtransferase</fullName>
        <ecNumber evidence="6">2.10.1.1</ecNumber>
    </recommendedName>
</protein>
<dbReference type="EC" id="2.10.1.1" evidence="6"/>
<evidence type="ECO:0000256" key="2">
    <source>
        <dbReference type="ARBA" id="ARBA00005046"/>
    </source>
</evidence>
<dbReference type="InterPro" id="IPR036425">
    <property type="entry name" value="MoaB/Mog-like_dom_sf"/>
</dbReference>
<dbReference type="OrthoDB" id="9804758at2"/>
<dbReference type="SMART" id="SM00852">
    <property type="entry name" value="MoCF_biosynth"/>
    <property type="match status" value="1"/>
</dbReference>
<dbReference type="Gene3D" id="2.170.190.11">
    <property type="entry name" value="Molybdopterin biosynthesis moea protein, domain 3"/>
    <property type="match status" value="1"/>
</dbReference>
<keyword evidence="6" id="KW-0460">Magnesium</keyword>
<dbReference type="HOGENOM" id="CLU_010186_7_0_5"/>
<dbReference type="GO" id="GO:0061599">
    <property type="term" value="F:molybdopterin molybdotransferase activity"/>
    <property type="evidence" value="ECO:0007669"/>
    <property type="project" value="UniProtKB-UniRule"/>
</dbReference>
<comment type="similarity">
    <text evidence="3 6">Belongs to the MoeA family.</text>
</comment>
<gene>
    <name evidence="8" type="primary">moaA</name>
    <name evidence="8" type="ordered locus">KVU_0605</name>
</gene>
<evidence type="ECO:0000256" key="3">
    <source>
        <dbReference type="ARBA" id="ARBA00010763"/>
    </source>
</evidence>
<feature type="domain" description="MoaB/Mog" evidence="7">
    <location>
        <begin position="170"/>
        <end position="307"/>
    </location>
</feature>
<name>F9Y3T0_KETVW</name>
<dbReference type="GO" id="GO:0005829">
    <property type="term" value="C:cytosol"/>
    <property type="evidence" value="ECO:0007669"/>
    <property type="project" value="TreeGrafter"/>
</dbReference>
<dbReference type="InterPro" id="IPR036135">
    <property type="entry name" value="MoeA_linker/N_sf"/>
</dbReference>
<comment type="pathway">
    <text evidence="2 6">Cofactor biosynthesis; molybdopterin biosynthesis.</text>
</comment>
<evidence type="ECO:0000313" key="8">
    <source>
        <dbReference type="EMBL" id="AEM40444.1"/>
    </source>
</evidence>
<dbReference type="eggNOG" id="COG0303">
    <property type="taxonomic scope" value="Bacteria"/>
</dbReference>
<dbReference type="PANTHER" id="PTHR10192:SF5">
    <property type="entry name" value="GEPHYRIN"/>
    <property type="match status" value="1"/>
</dbReference>
<keyword evidence="6" id="KW-0808">Transferase</keyword>
<dbReference type="CDD" id="cd00887">
    <property type="entry name" value="MoeA"/>
    <property type="match status" value="1"/>
</dbReference>
<dbReference type="InterPro" id="IPR001453">
    <property type="entry name" value="MoaB/Mog_dom"/>
</dbReference>
<dbReference type="SUPFAM" id="SSF53218">
    <property type="entry name" value="Molybdenum cofactor biosynthesis proteins"/>
    <property type="match status" value="1"/>
</dbReference>
<keyword evidence="6" id="KW-0479">Metal-binding</keyword>
<evidence type="ECO:0000259" key="7">
    <source>
        <dbReference type="SMART" id="SM00852"/>
    </source>
</evidence>
<dbReference type="PANTHER" id="PTHR10192">
    <property type="entry name" value="MOLYBDOPTERIN BIOSYNTHESIS PROTEIN"/>
    <property type="match status" value="1"/>
</dbReference>
<dbReference type="Gene3D" id="2.40.340.10">
    <property type="entry name" value="MoeA, C-terminal, domain IV"/>
    <property type="match status" value="1"/>
</dbReference>
<dbReference type="GO" id="GO:0046872">
    <property type="term" value="F:metal ion binding"/>
    <property type="evidence" value="ECO:0007669"/>
    <property type="project" value="UniProtKB-UniRule"/>
</dbReference>
<sequence length="387" mass="39897">MISVAEALARVLALGAPLAPEEIDLDQGLGRVLAAPAVAQLDQPPFDTSSMDGYAVGAAATGDSLQVIGESAAGARFSGVLSAGEAVRIFTGAPLPAGALRVVPQEDVLRDGDHIAITEDQSSLFVRTAGDDFRAGDTHFPRRPLRPADLGLLAAMNVPRLSVHRRARVAIIPGGDELVPPGGRPGPDQIIASGDLAIAAMVERAGAIALRQPIVPDHVDAIRAAFTAAADADVVVTIGGASVGDHDLIAPTARAMGAVIDFHRIALQPGKPLMAGTLGHQVFIGLPGNPVSAQICTLLFILPLLDVLRGLPGAAPKTARVRLAADLPANGKRQHYMRATLTDEGALPVRSQESNLQSLMALADGVIIRPIGAGPAKCGEMVDYIAF</sequence>
<dbReference type="UniPathway" id="UPA00344"/>
<keyword evidence="4 6" id="KW-0501">Molybdenum cofactor biosynthesis</keyword>
<comment type="function">
    <text evidence="1 6">Catalyzes the insertion of molybdate into adenylated molybdopterin with the concomitant release of AMP.</text>
</comment>
<dbReference type="SUPFAM" id="SSF63882">
    <property type="entry name" value="MoeA N-terminal region -like"/>
    <property type="match status" value="1"/>
</dbReference>
<dbReference type="PATRIC" id="fig|759362.5.peg.634"/>
<dbReference type="AlphaFoldDB" id="F9Y3T0"/>
<dbReference type="InterPro" id="IPR036688">
    <property type="entry name" value="MoeA_C_domain_IV_sf"/>
</dbReference>
<dbReference type="Pfam" id="PF03454">
    <property type="entry name" value="MoeA_C"/>
    <property type="match status" value="1"/>
</dbReference>
<dbReference type="InterPro" id="IPR038987">
    <property type="entry name" value="MoeA-like"/>
</dbReference>
<evidence type="ECO:0000256" key="4">
    <source>
        <dbReference type="ARBA" id="ARBA00023150"/>
    </source>
</evidence>
<dbReference type="GO" id="GO:0006777">
    <property type="term" value="P:Mo-molybdopterin cofactor biosynthetic process"/>
    <property type="evidence" value="ECO:0007669"/>
    <property type="project" value="UniProtKB-UniRule"/>
</dbReference>
<dbReference type="InterPro" id="IPR005110">
    <property type="entry name" value="MoeA_linker/N"/>
</dbReference>
<dbReference type="RefSeq" id="WP_013383896.1">
    <property type="nucleotide sequence ID" value="NC_017384.1"/>
</dbReference>
<proteinExistence type="inferred from homology"/>
<evidence type="ECO:0000313" key="9">
    <source>
        <dbReference type="Proteomes" id="UP000000692"/>
    </source>
</evidence>
<organism evidence="8 9">
    <name type="scientific">Ketogulonicigenium vulgare (strain WSH-001)</name>
    <dbReference type="NCBI Taxonomy" id="759362"/>
    <lineage>
        <taxon>Bacteria</taxon>
        <taxon>Pseudomonadati</taxon>
        <taxon>Pseudomonadota</taxon>
        <taxon>Alphaproteobacteria</taxon>
        <taxon>Rhodobacterales</taxon>
        <taxon>Roseobacteraceae</taxon>
        <taxon>Ketogulonicigenium</taxon>
    </lineage>
</organism>
<evidence type="ECO:0000256" key="1">
    <source>
        <dbReference type="ARBA" id="ARBA00002901"/>
    </source>
</evidence>
<reference evidence="8 9" key="1">
    <citation type="journal article" date="2011" name="J. Bacteriol.">
        <title>Complete genome sequence of the industrial strain Ketogulonicigenium vulgare WSH-001.</title>
        <authorList>
            <person name="Liu L."/>
            <person name="Li Y."/>
            <person name="Zhang J."/>
            <person name="Zhou Z."/>
            <person name="Liu J."/>
            <person name="Li X."/>
            <person name="Zhou J."/>
            <person name="Du G."/>
            <person name="Wang L."/>
            <person name="Chen J."/>
        </authorList>
    </citation>
    <scope>NUCLEOTIDE SEQUENCE [LARGE SCALE GENOMIC DNA]</scope>
    <source>
        <strain evidence="8 9">WSH-001</strain>
    </source>
</reference>
<dbReference type="Gene3D" id="3.90.105.10">
    <property type="entry name" value="Molybdopterin biosynthesis moea protein, domain 2"/>
    <property type="match status" value="1"/>
</dbReference>
<comment type="cofactor">
    <cofactor evidence="6">
        <name>Mg(2+)</name>
        <dbReference type="ChEBI" id="CHEBI:18420"/>
    </cofactor>
</comment>
<dbReference type="Proteomes" id="UP000000692">
    <property type="component" value="Chromosome"/>
</dbReference>